<feature type="domain" description="InsA N-terminal zinc ribbon" evidence="1">
    <location>
        <begin position="1"/>
        <end position="29"/>
    </location>
</feature>
<protein>
    <recommendedName>
        <fullName evidence="1">InsA N-terminal zinc ribbon domain-containing protein</fullName>
    </recommendedName>
</protein>
<dbReference type="RefSeq" id="WP_105198243.1">
    <property type="nucleotide sequence ID" value="NZ_BJCZ01000066.1"/>
</dbReference>
<sequence length="44" mass="4975">MATVTVHCPGCDSRHGLSPAQREQFCCQSGRRVLPFRYSLLIPR</sequence>
<name>A0ABX5HBM5_ESCAL</name>
<reference evidence="2 3" key="1">
    <citation type="submission" date="2018-03" db="EMBL/GenBank/DDBJ databases">
        <title>Whole Genome Sequencing of Escherichia coli isolates from wildlife.</title>
        <authorList>
            <person name="Whitehouse C.A."/>
            <person name="Lacher D.W."/>
            <person name="Mammel M.K."/>
            <person name="Barnaba T."/>
            <person name="Lorch J.M."/>
        </authorList>
    </citation>
    <scope>NUCLEOTIDE SEQUENCE [LARGE SCALE GENOMIC DNA]</scope>
    <source>
        <strain evidence="2 3">20507-2</strain>
    </source>
</reference>
<gene>
    <name evidence="2" type="ORF">C7B09_25610</name>
</gene>
<proteinExistence type="predicted"/>
<evidence type="ECO:0000259" key="1">
    <source>
        <dbReference type="Pfam" id="PF03811"/>
    </source>
</evidence>
<keyword evidence="3" id="KW-1185">Reference proteome</keyword>
<dbReference type="Proteomes" id="UP000240382">
    <property type="component" value="Unassembled WGS sequence"/>
</dbReference>
<dbReference type="EMBL" id="PYQT01000082">
    <property type="protein sequence ID" value="PSY35144.1"/>
    <property type="molecule type" value="Genomic_DNA"/>
</dbReference>
<accession>A0ABX5HBM5</accession>
<evidence type="ECO:0000313" key="2">
    <source>
        <dbReference type="EMBL" id="PSY35144.1"/>
    </source>
</evidence>
<comment type="caution">
    <text evidence="2">The sequence shown here is derived from an EMBL/GenBank/DDBJ whole genome shotgun (WGS) entry which is preliminary data.</text>
</comment>
<organism evidence="2 3">
    <name type="scientific">Escherichia albertii</name>
    <dbReference type="NCBI Taxonomy" id="208962"/>
    <lineage>
        <taxon>Bacteria</taxon>
        <taxon>Pseudomonadati</taxon>
        <taxon>Pseudomonadota</taxon>
        <taxon>Gammaproteobacteria</taxon>
        <taxon>Enterobacterales</taxon>
        <taxon>Enterobacteriaceae</taxon>
        <taxon>Escherichia</taxon>
    </lineage>
</organism>
<evidence type="ECO:0000313" key="3">
    <source>
        <dbReference type="Proteomes" id="UP000240382"/>
    </source>
</evidence>
<dbReference type="InterPro" id="IPR003220">
    <property type="entry name" value="InsA_N_dom_Znf"/>
</dbReference>
<dbReference type="Pfam" id="PF03811">
    <property type="entry name" value="Zn_ribbon_InsA"/>
    <property type="match status" value="1"/>
</dbReference>